<dbReference type="InterPro" id="IPR046365">
    <property type="entry name" value="FAM124_dom"/>
</dbReference>
<evidence type="ECO:0000313" key="4">
    <source>
        <dbReference type="EMBL" id="EDO38212.1"/>
    </source>
</evidence>
<reference evidence="4 5" key="1">
    <citation type="journal article" date="2007" name="Science">
        <title>Sea anemone genome reveals ancestral eumetazoan gene repertoire and genomic organization.</title>
        <authorList>
            <person name="Putnam N.H."/>
            <person name="Srivastava M."/>
            <person name="Hellsten U."/>
            <person name="Dirks B."/>
            <person name="Chapman J."/>
            <person name="Salamov A."/>
            <person name="Terry A."/>
            <person name="Shapiro H."/>
            <person name="Lindquist E."/>
            <person name="Kapitonov V.V."/>
            <person name="Jurka J."/>
            <person name="Genikhovich G."/>
            <person name="Grigoriev I.V."/>
            <person name="Lucas S.M."/>
            <person name="Steele R.E."/>
            <person name="Finnerty J.R."/>
            <person name="Technau U."/>
            <person name="Martindale M.Q."/>
            <person name="Rokhsar D.S."/>
        </authorList>
    </citation>
    <scope>NUCLEOTIDE SEQUENCE [LARGE SCALE GENOMIC DNA]</scope>
    <source>
        <strain evidence="5">CH2 X CH6</strain>
    </source>
</reference>
<protein>
    <recommendedName>
        <fullName evidence="3">FAM124 domain-containing protein</fullName>
    </recommendedName>
</protein>
<evidence type="ECO:0000256" key="1">
    <source>
        <dbReference type="ARBA" id="ARBA00006440"/>
    </source>
</evidence>
<dbReference type="PANTHER" id="PTHR14715">
    <property type="entry name" value="FAM124 DOMAIN-CONTAINING PROTEIN-RELATED"/>
    <property type="match status" value="1"/>
</dbReference>
<name>A7SDN5_NEMVE</name>
<dbReference type="Proteomes" id="UP000001593">
    <property type="component" value="Unassembled WGS sequence"/>
</dbReference>
<feature type="domain" description="FAM124" evidence="3">
    <location>
        <begin position="238"/>
        <end position="478"/>
    </location>
</feature>
<dbReference type="OMA" id="RCFVEIE"/>
<dbReference type="PANTHER" id="PTHR14715:SF7">
    <property type="entry name" value="FAM124 DOMAIN-CONTAINING PROTEIN"/>
    <property type="match status" value="1"/>
</dbReference>
<organism evidence="4 5">
    <name type="scientific">Nematostella vectensis</name>
    <name type="common">Starlet sea anemone</name>
    <dbReference type="NCBI Taxonomy" id="45351"/>
    <lineage>
        <taxon>Eukaryota</taxon>
        <taxon>Metazoa</taxon>
        <taxon>Cnidaria</taxon>
        <taxon>Anthozoa</taxon>
        <taxon>Hexacorallia</taxon>
        <taxon>Actiniaria</taxon>
        <taxon>Edwardsiidae</taxon>
        <taxon>Nematostella</taxon>
    </lineage>
</organism>
<feature type="compositionally biased region" description="Polar residues" evidence="2">
    <location>
        <begin position="279"/>
        <end position="290"/>
    </location>
</feature>
<comment type="similarity">
    <text evidence="1">Belongs to the FAM124 family.</text>
</comment>
<accession>A7SDN5</accession>
<keyword evidence="5" id="KW-1185">Reference proteome</keyword>
<sequence>MADKTDVDQAFDLGFLEDSIGEIDEIDAVSSRVIAFEEDTEIPTKYLVRKIFSPHLEPPYHYHPAGEKTHRRKKSFSIPTPLRIYCFKIGGPFCPIFKSKPSLLLRQKGVSPFHYTVFTSDIVTPNKVKSTWGQDASDGRSSFAKQDDILALLTFASRDVSEISAKAVHKITQAVSKLSGDNKAEAIRKNGLEVILKMHSLEQYEALGKAFTDGKIDDLSGLKLSEIQAIMIVDPPHCYIELSCDHPDGAKLQREMSSLLVPYCSKFPFLTIREPLQKVNGSSPTNSPASKQRRLADSHDQQTVPAIGIMLMFAQTAKRNADKALKAMRVHPTLTQAKLPKEITEEDEVHFKLSSESNGLLLSLKQSSPFAGVRITVIVNKNLEQVERFYSLITGKTPLAYNKIEEGLSCRTYPLSRKLELQLVSHPQVKSHQVQHIALCFAVEDMNQMCSEIPGGVRNIGEGHWHVTDPDGNSVILYSLLQ</sequence>
<dbReference type="AlphaFoldDB" id="A7SDN5"/>
<evidence type="ECO:0000313" key="5">
    <source>
        <dbReference type="Proteomes" id="UP000001593"/>
    </source>
</evidence>
<evidence type="ECO:0000259" key="3">
    <source>
        <dbReference type="Pfam" id="PF15067"/>
    </source>
</evidence>
<dbReference type="InParanoid" id="A7SDN5"/>
<gene>
    <name evidence="4" type="ORF">NEMVEDRAFT_v1g244535</name>
</gene>
<dbReference type="EMBL" id="DS469631">
    <property type="protein sequence ID" value="EDO38212.1"/>
    <property type="molecule type" value="Genomic_DNA"/>
</dbReference>
<dbReference type="Pfam" id="PF15067">
    <property type="entry name" value="FAM124"/>
    <property type="match status" value="1"/>
</dbReference>
<dbReference type="PhylomeDB" id="A7SDN5"/>
<dbReference type="eggNOG" id="ENOG502S50W">
    <property type="taxonomic scope" value="Eukaryota"/>
</dbReference>
<dbReference type="HOGENOM" id="CLU_566605_0_0_1"/>
<dbReference type="InterPro" id="IPR029380">
    <property type="entry name" value="FAM124"/>
</dbReference>
<proteinExistence type="inferred from homology"/>
<feature type="region of interest" description="Disordered" evidence="2">
    <location>
        <begin position="278"/>
        <end position="298"/>
    </location>
</feature>
<evidence type="ECO:0000256" key="2">
    <source>
        <dbReference type="SAM" id="MobiDB-lite"/>
    </source>
</evidence>